<feature type="compositionally biased region" description="Basic and acidic residues" evidence="7">
    <location>
        <begin position="50"/>
        <end position="61"/>
    </location>
</feature>
<feature type="region of interest" description="Disordered" evidence="7">
    <location>
        <begin position="1424"/>
        <end position="1457"/>
    </location>
</feature>
<evidence type="ECO:0000256" key="2">
    <source>
        <dbReference type="ARBA" id="ARBA00022574"/>
    </source>
</evidence>
<feature type="region of interest" description="Disordered" evidence="7">
    <location>
        <begin position="388"/>
        <end position="413"/>
    </location>
</feature>
<dbReference type="Proteomes" id="UP000266743">
    <property type="component" value="Chromosome 10"/>
</dbReference>
<feature type="compositionally biased region" description="Low complexity" evidence="7">
    <location>
        <begin position="1168"/>
        <end position="1180"/>
    </location>
</feature>
<feature type="repeat" description="WD" evidence="5">
    <location>
        <begin position="221"/>
        <end position="262"/>
    </location>
</feature>
<dbReference type="EMBL" id="QSBY01000010">
    <property type="protein sequence ID" value="RHW69230.1"/>
    <property type="molecule type" value="Genomic_DNA"/>
</dbReference>
<feature type="coiled-coil region" evidence="6">
    <location>
        <begin position="1015"/>
        <end position="1042"/>
    </location>
</feature>
<evidence type="ECO:0000256" key="5">
    <source>
        <dbReference type="PROSITE-ProRule" id="PRU00221"/>
    </source>
</evidence>
<feature type="region of interest" description="Disordered" evidence="7">
    <location>
        <begin position="265"/>
        <end position="359"/>
    </location>
</feature>
<dbReference type="PANTHER" id="PTHR19924">
    <property type="entry name" value="UTP15 U3 SMALL NUCLEOLAR RNA-ASSOCIATED PROTEIN 15 FAMILY MEMBER"/>
    <property type="match status" value="1"/>
</dbReference>
<feature type="region of interest" description="Disordered" evidence="7">
    <location>
        <begin position="1168"/>
        <end position="1194"/>
    </location>
</feature>
<evidence type="ECO:0000256" key="1">
    <source>
        <dbReference type="ARBA" id="ARBA00004604"/>
    </source>
</evidence>
<dbReference type="PANTHER" id="PTHR19924:SF26">
    <property type="entry name" value="U3 SMALL NUCLEOLAR RNA-ASSOCIATED PROTEIN 15 HOMOLOG"/>
    <property type="match status" value="1"/>
</dbReference>
<dbReference type="InterPro" id="IPR036322">
    <property type="entry name" value="WD40_repeat_dom_sf"/>
</dbReference>
<dbReference type="GO" id="GO:0005730">
    <property type="term" value="C:nucleolus"/>
    <property type="evidence" value="ECO:0007669"/>
    <property type="project" value="UniProtKB-SubCell"/>
</dbReference>
<dbReference type="SUPFAM" id="SSF50978">
    <property type="entry name" value="WD40 repeat-like"/>
    <property type="match status" value="1"/>
</dbReference>
<proteinExistence type="predicted"/>
<dbReference type="Gene3D" id="2.130.10.10">
    <property type="entry name" value="YVTN repeat-like/Quinoprotein amine dehydrogenase"/>
    <property type="match status" value="2"/>
</dbReference>
<dbReference type="GO" id="GO:0045943">
    <property type="term" value="P:positive regulation of transcription by RNA polymerase I"/>
    <property type="evidence" value="ECO:0007669"/>
    <property type="project" value="TreeGrafter"/>
</dbReference>
<evidence type="ECO:0000256" key="6">
    <source>
        <dbReference type="SAM" id="Coils"/>
    </source>
</evidence>
<evidence type="ECO:0000256" key="4">
    <source>
        <dbReference type="ARBA" id="ARBA00023242"/>
    </source>
</evidence>
<dbReference type="InterPro" id="IPR036034">
    <property type="entry name" value="PDZ_sf"/>
</dbReference>
<feature type="region of interest" description="Disordered" evidence="7">
    <location>
        <begin position="654"/>
        <end position="678"/>
    </location>
</feature>
<dbReference type="InterPro" id="IPR001680">
    <property type="entry name" value="WD40_rpt"/>
</dbReference>
<dbReference type="GO" id="GO:0006364">
    <property type="term" value="P:rRNA processing"/>
    <property type="evidence" value="ECO:0007669"/>
    <property type="project" value="TreeGrafter"/>
</dbReference>
<accession>A0A3L6L3X5</accession>
<reference evidence="8 9" key="1">
    <citation type="submission" date="2018-09" db="EMBL/GenBank/DDBJ databases">
        <title>whole genome sequence of T. equiperdum IVM-t1 strain.</title>
        <authorList>
            <person name="Suganuma K."/>
        </authorList>
    </citation>
    <scope>NUCLEOTIDE SEQUENCE [LARGE SCALE GENOMIC DNA]</scope>
    <source>
        <strain evidence="8 9">IVM-t1</strain>
    </source>
</reference>
<gene>
    <name evidence="8" type="ORF">DPX39_100157900</name>
</gene>
<evidence type="ECO:0000256" key="3">
    <source>
        <dbReference type="ARBA" id="ARBA00022737"/>
    </source>
</evidence>
<comment type="subcellular location">
    <subcellularLocation>
        <location evidence="1">Nucleus</location>
        <location evidence="1">Nucleolus</location>
    </subcellularLocation>
</comment>
<name>A0A3L6L3X5_9TRYP</name>
<dbReference type="PROSITE" id="PS50082">
    <property type="entry name" value="WD_REPEATS_2"/>
    <property type="match status" value="1"/>
</dbReference>
<dbReference type="SUPFAM" id="SSF50156">
    <property type="entry name" value="PDZ domain-like"/>
    <property type="match status" value="1"/>
</dbReference>
<dbReference type="Gene3D" id="2.30.42.10">
    <property type="match status" value="1"/>
</dbReference>
<feature type="compositionally biased region" description="Polar residues" evidence="7">
    <location>
        <begin position="1182"/>
        <end position="1194"/>
    </location>
</feature>
<evidence type="ECO:0000313" key="9">
    <source>
        <dbReference type="Proteomes" id="UP000266743"/>
    </source>
</evidence>
<keyword evidence="3" id="KW-0677">Repeat</keyword>
<evidence type="ECO:0000313" key="8">
    <source>
        <dbReference type="EMBL" id="RHW69230.1"/>
    </source>
</evidence>
<keyword evidence="6" id="KW-0175">Coiled coil</keyword>
<evidence type="ECO:0000256" key="7">
    <source>
        <dbReference type="SAM" id="MobiDB-lite"/>
    </source>
</evidence>
<dbReference type="SMART" id="SM00320">
    <property type="entry name" value="WD40"/>
    <property type="match status" value="5"/>
</dbReference>
<keyword evidence="2 5" id="KW-0853">WD repeat</keyword>
<protein>
    <submittedName>
        <fullName evidence="8">WD domain</fullName>
    </submittedName>
</protein>
<sequence>MTYKEVALSSQLNGVFHCAAVVTLRTAPADTLHHPVSSSGTHKQVPDGGVKCEELEGDNRRSRSPSITVFTVLNPKAASSSLQVRQLPQQPPEEMRCTLWVGASSGDIEVRSAVQPDRVLRFVPKKSRAVVTSLIQIGSSRVVAGLSDGYIRVFDAVTLCEYQQTRAHTSAVRCLMAVATPIVQGVQPECEFTPAPVFLTASSDRTIAKWDAVSLQCLCRLKGHTCSVSALVSTLNGVFVFSGADDGSLHMWSMVDNTQVVGRPTTVAKSAGKKKRTGKDLLGPSPHRQKSQLPKCSLEEPQVKQTSQASGREASQARPGKCRTSRSASVGIMKVRSLLRSPSIGSPQRHRVDGGGAGRSRSIAAMQRHGLLPKINWGKDLALPTTAARAPNTATRDSDSDRQFDGSSDDENLLTAEPVIPVDGQGSAVFCRSGRNVGDGVGAPREGRKGRGKLKKKSAQQVQVSRFADVLAKLQGPVSDSAMGCHLAAVHSEPVASGIEGGTLLWPLKCEHAKRITHLAIVWDRFLLSGSSDGEVKVLALPSGRSIRTVHRGYTPVTGMTVDNARCLLWIATADGCFHVHNMLTPDLQQLHAWRDLSTPRPLLVPMTTNRLLCQLYLLAAPGSKKRLFDGRSAGNKIKPKINLESRNISCKRKKTGQVAPTDQGAQSGLVEPEEAVQAPPNATLACIQVDDGDDEALADIGSLRKLDVAHMKARCTIGKMESKEEVFRRVLRRPVTDDGMELRECLLKEQTRVVNALYGTRFHFSLRDSFRRWMAWSTRRVRRYQCMRRVRFLAATNQERLLGCYFRKWRRHRVSQRLVEQDVQIRSLESRSFSTTVERCAKPCGVALGGRACVALASTQRRNLLHRYYRYWLHHVVGLRQALSRSVAFNRLFLSFDSKVCDSAFVFRRLATTNQCAQRQKRALQLLLLRMEAHYRQLQHRCMRRWFSFLQDQRDSRQTYNLVETLTSVLVNGEALRMSAYFKWYRFALFETKLHRFDEERATLQREWIVVQNALESKETVANLKQEEVQLEVEIAQLAYERDEIDSQNVSLRADIVHIQMSKSLDCILAGYVDAEDKLKTVPRLLPEPPFHSRRLWTSSGERFSPVNEDDSSAEAALLSQLSAVLRALKATVLRCRRHCSLITTSHDRVLRIPIWDKPVETREWSSGVSHSSVGGDSSALHGTSGASLSDTRYSSERRRSIASSTHTVAYLADEFGRTVGRLRLLIEEVARQAGADLEESTDQTLSAFLKHKNSIGMGSESIRVINAECPSVEWLNFVPSTKRAEILPLLADLVTMYDSFKAHSDTEIETGGKTLSTRGALTSAPLPLRSLCRTQAAMWLVRHSAVILELMAPGTWEKHLNVWFLADSMKDSVALFNQNLDVGLATPKRTKKKESSAELKDTSSILSDISFQSSKAVVKEKRKKIPKTVASGKGTPRKGSSVSSPITSQPSVESTPVRLWASPKAAIVQPQRKPAVSCSNLHSPVSRSVCGPLDGEFVVHAAQRSNSVPLRHHSAISSSRSFASAPLTRPYLGFRVAVGRDSNGCTTLSIQEVTQTYTGSNGGADLMGPAFAAGLRVGDQLVRFAGYTVTELAAFNTVVARHVRPSASIPVVFSRDGVVMSATIVVGEKRRE</sequence>
<dbReference type="Pfam" id="PF00400">
    <property type="entry name" value="WD40"/>
    <property type="match status" value="1"/>
</dbReference>
<comment type="caution">
    <text evidence="8">The sequence shown here is derived from an EMBL/GenBank/DDBJ whole genome shotgun (WGS) entry which is preliminary data.</text>
</comment>
<dbReference type="InterPro" id="IPR015943">
    <property type="entry name" value="WD40/YVTN_repeat-like_dom_sf"/>
</dbReference>
<keyword evidence="4" id="KW-0539">Nucleus</keyword>
<feature type="compositionally biased region" description="Low complexity" evidence="7">
    <location>
        <begin position="1442"/>
        <end position="1454"/>
    </location>
</feature>
<dbReference type="PROSITE" id="PS50294">
    <property type="entry name" value="WD_REPEATS_REGION"/>
    <property type="match status" value="1"/>
</dbReference>
<feature type="region of interest" description="Disordered" evidence="7">
    <location>
        <begin position="33"/>
        <end position="63"/>
    </location>
</feature>
<organism evidence="8 9">
    <name type="scientific">Trypanosoma brucei equiperdum</name>
    <dbReference type="NCBI Taxonomy" id="630700"/>
    <lineage>
        <taxon>Eukaryota</taxon>
        <taxon>Discoba</taxon>
        <taxon>Euglenozoa</taxon>
        <taxon>Kinetoplastea</taxon>
        <taxon>Metakinetoplastina</taxon>
        <taxon>Trypanosomatida</taxon>
        <taxon>Trypanosomatidae</taxon>
        <taxon>Trypanosoma</taxon>
    </lineage>
</organism>